<protein>
    <submittedName>
        <fullName evidence="1">DUF535 domain-containing protein</fullName>
    </submittedName>
</protein>
<dbReference type="AlphaFoldDB" id="A0A7Y3YLW0"/>
<organism evidence="1 2">
    <name type="scientific">Vibrio chagasii</name>
    <dbReference type="NCBI Taxonomy" id="170679"/>
    <lineage>
        <taxon>Bacteria</taxon>
        <taxon>Pseudomonadati</taxon>
        <taxon>Pseudomonadota</taxon>
        <taxon>Gammaproteobacteria</taxon>
        <taxon>Vibrionales</taxon>
        <taxon>Vibrionaceae</taxon>
        <taxon>Vibrio</taxon>
    </lineage>
</organism>
<dbReference type="PANTHER" id="PTHR38785">
    <property type="entry name" value="HOMOLOG OF VIRK"/>
    <property type="match status" value="1"/>
</dbReference>
<reference evidence="1 2" key="1">
    <citation type="submission" date="2019-09" db="EMBL/GenBank/DDBJ databases">
        <title>Draft genome sequencing and comparative genomics of hatchery-associated Vibrios.</title>
        <authorList>
            <person name="Kehlet-Delgado H."/>
            <person name="Mueller R.S."/>
        </authorList>
    </citation>
    <scope>NUCLEOTIDE SEQUENCE [LARGE SCALE GENOMIC DNA]</scope>
    <source>
        <strain evidence="1 2">00-90-10</strain>
    </source>
</reference>
<evidence type="ECO:0000313" key="1">
    <source>
        <dbReference type="EMBL" id="NOH32911.1"/>
    </source>
</evidence>
<proteinExistence type="predicted"/>
<name>A0A7Y3YLW0_9VIBR</name>
<evidence type="ECO:0000313" key="2">
    <source>
        <dbReference type="Proteomes" id="UP000525336"/>
    </source>
</evidence>
<dbReference type="GO" id="GO:0006974">
    <property type="term" value="P:DNA damage response"/>
    <property type="evidence" value="ECO:0007669"/>
    <property type="project" value="TreeGrafter"/>
</dbReference>
<dbReference type="InterPro" id="IPR007488">
    <property type="entry name" value="DUF535"/>
</dbReference>
<accession>A0A7Y3YLW0</accession>
<gene>
    <name evidence="1" type="ORF">F0245_05890</name>
</gene>
<dbReference type="Pfam" id="PF04393">
    <property type="entry name" value="DUF535"/>
    <property type="match status" value="1"/>
</dbReference>
<dbReference type="RefSeq" id="WP_171367066.1">
    <property type="nucleotide sequence ID" value="NZ_VTXW01000004.1"/>
</dbReference>
<dbReference type="Proteomes" id="UP000525336">
    <property type="component" value="Unassembled WGS sequence"/>
</dbReference>
<sequence length="304" mass="35622">MNVVRMGIDANVHKSKGKYRAIAKFTIRALFYYSDMKKMNENFDSDERKLLFKKHPNFLSKFVTPYLCNGFNKKQKIEILSKHYDWFEDTFNKPARIRIYNDILNLMELEIDGLTYLLNLSFERNSRKEGELTLSLTDSQLNKMYTLSFSVFNNDIYIGGVQGGANGNGFSRTFTKAIHGLRPKSFIVETLRLLAVSLGIKNIYAVNEASHAYNLLRYGKKSKNFTLKYDELWEEHNGKLHNKYFYVLPLRATRKDLEPLKRQKRKLYRQRYAWLDQYEEDLRAAINPHLQAPVTLNVDLAKAS</sequence>
<dbReference type="PANTHER" id="PTHR38785:SF1">
    <property type="entry name" value="HOMOLOG OF VIRK"/>
    <property type="match status" value="1"/>
</dbReference>
<comment type="caution">
    <text evidence="1">The sequence shown here is derived from an EMBL/GenBank/DDBJ whole genome shotgun (WGS) entry which is preliminary data.</text>
</comment>
<dbReference type="EMBL" id="VTXW01000004">
    <property type="protein sequence ID" value="NOH32911.1"/>
    <property type="molecule type" value="Genomic_DNA"/>
</dbReference>